<dbReference type="InterPro" id="IPR024617">
    <property type="entry name" value="DUF3870"/>
</dbReference>
<proteinExistence type="predicted"/>
<dbReference type="AlphaFoldDB" id="A0A1I6EEJ6"/>
<sequence length="110" mass="12391">MGYLEKNDYVLVSGFAQTPKGTPLNEMYKHIGVQLLVDRKSNRIIKSDFSVISSLTKEVLQDLVQGYCIDEPFGNLENKIKKHMSIPSLGAVLQAIKSAIDRYKDTFKVL</sequence>
<feature type="domain" description="DUF3870" evidence="1">
    <location>
        <begin position="12"/>
        <end position="104"/>
    </location>
</feature>
<evidence type="ECO:0000313" key="3">
    <source>
        <dbReference type="Proteomes" id="UP000199584"/>
    </source>
</evidence>
<name>A0A1I6EEJ6_9FIRM</name>
<dbReference type="STRING" id="39060.SAMN05660706_13813"/>
<dbReference type="RefSeq" id="WP_165608404.1">
    <property type="nucleotide sequence ID" value="NZ_FOYM01000038.1"/>
</dbReference>
<evidence type="ECO:0000313" key="2">
    <source>
        <dbReference type="EMBL" id="SFR16067.1"/>
    </source>
</evidence>
<evidence type="ECO:0000259" key="1">
    <source>
        <dbReference type="Pfam" id="PF12986"/>
    </source>
</evidence>
<gene>
    <name evidence="2" type="ORF">SAMN05660706_13813</name>
</gene>
<dbReference type="Pfam" id="PF12986">
    <property type="entry name" value="DUF3870"/>
    <property type="match status" value="1"/>
</dbReference>
<organism evidence="2 3">
    <name type="scientific">Desulfoscipio geothermicus DSM 3669</name>
    <dbReference type="NCBI Taxonomy" id="1121426"/>
    <lineage>
        <taxon>Bacteria</taxon>
        <taxon>Bacillati</taxon>
        <taxon>Bacillota</taxon>
        <taxon>Clostridia</taxon>
        <taxon>Eubacteriales</taxon>
        <taxon>Desulfallaceae</taxon>
        <taxon>Desulfoscipio</taxon>
    </lineage>
</organism>
<protein>
    <recommendedName>
        <fullName evidence="1">DUF3870 domain-containing protein</fullName>
    </recommendedName>
</protein>
<dbReference type="Proteomes" id="UP000199584">
    <property type="component" value="Unassembled WGS sequence"/>
</dbReference>
<dbReference type="EMBL" id="FOYM01000038">
    <property type="protein sequence ID" value="SFR16067.1"/>
    <property type="molecule type" value="Genomic_DNA"/>
</dbReference>
<accession>A0A1I6EEJ6</accession>
<keyword evidence="3" id="KW-1185">Reference proteome</keyword>
<reference evidence="3" key="1">
    <citation type="submission" date="2016-10" db="EMBL/GenBank/DDBJ databases">
        <authorList>
            <person name="Varghese N."/>
            <person name="Submissions S."/>
        </authorList>
    </citation>
    <scope>NUCLEOTIDE SEQUENCE [LARGE SCALE GENOMIC DNA]</scope>
    <source>
        <strain evidence="3">DSM 3669</strain>
    </source>
</reference>